<dbReference type="RefSeq" id="WP_231141928.1">
    <property type="nucleotide sequence ID" value="NZ_CP088100.1"/>
</dbReference>
<keyword evidence="2" id="KW-1185">Reference proteome</keyword>
<proteinExistence type="predicted"/>
<keyword evidence="1" id="KW-0238">DNA-binding</keyword>
<protein>
    <submittedName>
        <fullName evidence="1">DNA-binding protein</fullName>
    </submittedName>
</protein>
<dbReference type="EMBL" id="CP088100">
    <property type="protein sequence ID" value="UFW82856.1"/>
    <property type="molecule type" value="Genomic_DNA"/>
</dbReference>
<reference evidence="1" key="1">
    <citation type="submission" date="2021-11" db="EMBL/GenBank/DDBJ databases">
        <title>Australian commercial rhizobial inoculants.</title>
        <authorList>
            <person name="Kohlmeier M.G."/>
            <person name="O'Hara G.W."/>
            <person name="Colombi E."/>
            <person name="Ramsay J.P."/>
            <person name="Terpolilli J."/>
        </authorList>
    </citation>
    <scope>NUCLEOTIDE SEQUENCE</scope>
    <source>
        <strain evidence="1">CC829</strain>
    </source>
</reference>
<evidence type="ECO:0000313" key="1">
    <source>
        <dbReference type="EMBL" id="UFW82856.1"/>
    </source>
</evidence>
<sequence>MNEELKKLLSKPVASIPDAGRVAFDLCRNAAYAAAKRGEIETIEFGGKKVVPTTWIRKKLGLEVAA</sequence>
<organism evidence="1 2">
    <name type="scientific">Bradyrhizobium barranii</name>
    <dbReference type="NCBI Taxonomy" id="2992140"/>
    <lineage>
        <taxon>Bacteria</taxon>
        <taxon>Pseudomonadati</taxon>
        <taxon>Pseudomonadota</taxon>
        <taxon>Alphaproteobacteria</taxon>
        <taxon>Hyphomicrobiales</taxon>
        <taxon>Nitrobacteraceae</taxon>
        <taxon>Bradyrhizobium</taxon>
    </lineage>
</organism>
<evidence type="ECO:0000313" key="2">
    <source>
        <dbReference type="Proteomes" id="UP001430990"/>
    </source>
</evidence>
<dbReference type="Proteomes" id="UP001430990">
    <property type="component" value="Chromosome"/>
</dbReference>
<name>A0ABY3QB34_9BRAD</name>
<accession>A0ABY3QB34</accession>
<dbReference type="GO" id="GO:0003677">
    <property type="term" value="F:DNA binding"/>
    <property type="evidence" value="ECO:0007669"/>
    <property type="project" value="UniProtKB-KW"/>
</dbReference>
<gene>
    <name evidence="1" type="ORF">BjapCC829_22975</name>
</gene>